<comment type="caution">
    <text evidence="2">The sequence shown here is derived from an EMBL/GenBank/DDBJ whole genome shotgun (WGS) entry which is preliminary data.</text>
</comment>
<reference evidence="2 3" key="1">
    <citation type="submission" date="2013-08" db="EMBL/GenBank/DDBJ databases">
        <authorList>
            <person name="Weinstock G."/>
            <person name="Sodergren E."/>
            <person name="Wylie T."/>
            <person name="Fulton L."/>
            <person name="Fulton R."/>
            <person name="Fronick C."/>
            <person name="O'Laughlin M."/>
            <person name="Godfrey J."/>
            <person name="Miner T."/>
            <person name="Herter B."/>
            <person name="Appelbaum E."/>
            <person name="Cordes M."/>
            <person name="Lek S."/>
            <person name="Wollam A."/>
            <person name="Pepin K.H."/>
            <person name="Palsikar V.B."/>
            <person name="Mitreva M."/>
            <person name="Wilson R.K."/>
        </authorList>
    </citation>
    <scope>NUCLEOTIDE SEQUENCE [LARGE SCALE GENOMIC DNA]</scope>
    <source>
        <strain evidence="2 3">ATCC 12856</strain>
    </source>
</reference>
<keyword evidence="3" id="KW-1185">Reference proteome</keyword>
<dbReference type="eggNOG" id="ENOG5033J2P">
    <property type="taxonomic scope" value="Bacteria"/>
</dbReference>
<feature type="compositionally biased region" description="Acidic residues" evidence="1">
    <location>
        <begin position="27"/>
        <end position="39"/>
    </location>
</feature>
<gene>
    <name evidence="2" type="ORF">HMPREF0083_02177</name>
</gene>
<accession>U1YG43</accession>
<name>U1YG43_ANEAE</name>
<sequence length="64" mass="7030">MGTAIVKGVVSMKKRRVEDNEPAFAPGDDDALEQSASEEEIARGDYTEVTRLSWDEVDPSGEDE</sequence>
<organism evidence="2 3">
    <name type="scientific">Aneurinibacillus aneurinilyticus ATCC 12856</name>
    <dbReference type="NCBI Taxonomy" id="649747"/>
    <lineage>
        <taxon>Bacteria</taxon>
        <taxon>Bacillati</taxon>
        <taxon>Bacillota</taxon>
        <taxon>Bacilli</taxon>
        <taxon>Bacillales</taxon>
        <taxon>Paenibacillaceae</taxon>
        <taxon>Aneurinibacillus group</taxon>
        <taxon>Aneurinibacillus</taxon>
    </lineage>
</organism>
<proteinExistence type="predicted"/>
<dbReference type="AlphaFoldDB" id="U1YG43"/>
<feature type="compositionally biased region" description="Acidic residues" evidence="1">
    <location>
        <begin position="55"/>
        <end position="64"/>
    </location>
</feature>
<dbReference type="EMBL" id="AWSJ01000138">
    <property type="protein sequence ID" value="ERI09746.1"/>
    <property type="molecule type" value="Genomic_DNA"/>
</dbReference>
<feature type="region of interest" description="Disordered" evidence="1">
    <location>
        <begin position="18"/>
        <end position="64"/>
    </location>
</feature>
<dbReference type="Proteomes" id="UP000016511">
    <property type="component" value="Unassembled WGS sequence"/>
</dbReference>
<protein>
    <submittedName>
        <fullName evidence="2">Uncharacterized protein</fullName>
    </submittedName>
</protein>
<dbReference type="HOGENOM" id="CLU_206939_0_0_9"/>
<dbReference type="PATRIC" id="fig|649747.3.peg.1971"/>
<evidence type="ECO:0000313" key="3">
    <source>
        <dbReference type="Proteomes" id="UP000016511"/>
    </source>
</evidence>
<evidence type="ECO:0000256" key="1">
    <source>
        <dbReference type="SAM" id="MobiDB-lite"/>
    </source>
</evidence>
<evidence type="ECO:0000313" key="2">
    <source>
        <dbReference type="EMBL" id="ERI09746.1"/>
    </source>
</evidence>